<sequence>MAGGKVKKTQLKKTEASGSPKAAPAGSPKLAPKASPKSKPKASPPKEETPAAKAAKAKLAAQAVAEILTGIAENDAQKTSVFIPATWQTKYKDALGAYKKFVKSQSEQLTIVNKEDGVFVIMKAGDKSEPPAGKPDVSRKTSKAEKKVASDAAGKTASPKTGPKPSPKLSPKVAPAASPKAASTPAPAGFVKKILKKKGGKK</sequence>
<feature type="compositionally biased region" description="Low complexity" evidence="1">
    <location>
        <begin position="16"/>
        <end position="37"/>
    </location>
</feature>
<comment type="caution">
    <text evidence="2">The sequence shown here is derived from an EMBL/GenBank/DDBJ whole genome shotgun (WGS) entry which is preliminary data.</text>
</comment>
<organism evidence="2 3">
    <name type="scientific">Polarella glacialis</name>
    <name type="common">Dinoflagellate</name>
    <dbReference type="NCBI Taxonomy" id="89957"/>
    <lineage>
        <taxon>Eukaryota</taxon>
        <taxon>Sar</taxon>
        <taxon>Alveolata</taxon>
        <taxon>Dinophyceae</taxon>
        <taxon>Suessiales</taxon>
        <taxon>Suessiaceae</taxon>
        <taxon>Polarella</taxon>
    </lineage>
</organism>
<evidence type="ECO:0000313" key="2">
    <source>
        <dbReference type="EMBL" id="CAE8740239.1"/>
    </source>
</evidence>
<feature type="region of interest" description="Disordered" evidence="1">
    <location>
        <begin position="123"/>
        <end position="202"/>
    </location>
</feature>
<dbReference type="Proteomes" id="UP000626109">
    <property type="component" value="Unassembled WGS sequence"/>
</dbReference>
<feature type="compositionally biased region" description="Basic and acidic residues" evidence="1">
    <location>
        <begin position="136"/>
        <end position="149"/>
    </location>
</feature>
<name>A0A813LWT8_POLGL</name>
<feature type="compositionally biased region" description="Basic residues" evidence="1">
    <location>
        <begin position="1"/>
        <end position="11"/>
    </location>
</feature>
<feature type="region of interest" description="Disordered" evidence="1">
    <location>
        <begin position="1"/>
        <end position="54"/>
    </location>
</feature>
<evidence type="ECO:0000256" key="1">
    <source>
        <dbReference type="SAM" id="MobiDB-lite"/>
    </source>
</evidence>
<gene>
    <name evidence="2" type="ORF">PGLA2088_LOCUS49946</name>
</gene>
<feature type="compositionally biased region" description="Basic residues" evidence="1">
    <location>
        <begin position="193"/>
        <end position="202"/>
    </location>
</feature>
<proteinExistence type="predicted"/>
<protein>
    <submittedName>
        <fullName evidence="2">Uncharacterized protein</fullName>
    </submittedName>
</protein>
<dbReference type="AlphaFoldDB" id="A0A813LWT8"/>
<evidence type="ECO:0000313" key="3">
    <source>
        <dbReference type="Proteomes" id="UP000626109"/>
    </source>
</evidence>
<feature type="compositionally biased region" description="Low complexity" evidence="1">
    <location>
        <begin position="169"/>
        <end position="189"/>
    </location>
</feature>
<accession>A0A813LWT8</accession>
<dbReference type="EMBL" id="CAJNNW010037240">
    <property type="protein sequence ID" value="CAE8740239.1"/>
    <property type="molecule type" value="Genomic_DNA"/>
</dbReference>
<reference evidence="2" key="1">
    <citation type="submission" date="2021-02" db="EMBL/GenBank/DDBJ databases">
        <authorList>
            <person name="Dougan E. K."/>
            <person name="Rhodes N."/>
            <person name="Thang M."/>
            <person name="Chan C."/>
        </authorList>
    </citation>
    <scope>NUCLEOTIDE SEQUENCE</scope>
</reference>